<comment type="caution">
    <text evidence="4">The sequence shown here is derived from an EMBL/GenBank/DDBJ whole genome shotgun (WGS) entry which is preliminary data.</text>
</comment>
<feature type="region of interest" description="Disordered" evidence="1">
    <location>
        <begin position="244"/>
        <end position="276"/>
    </location>
</feature>
<evidence type="ECO:0000313" key="5">
    <source>
        <dbReference type="Proteomes" id="UP001202479"/>
    </source>
</evidence>
<gene>
    <name evidence="4" type="ORF">KGF56_004555</name>
</gene>
<evidence type="ECO:0000256" key="2">
    <source>
        <dbReference type="SAM" id="Phobius"/>
    </source>
</evidence>
<keyword evidence="5" id="KW-1185">Reference proteome</keyword>
<feature type="transmembrane region" description="Helical" evidence="2">
    <location>
        <begin position="203"/>
        <end position="222"/>
    </location>
</feature>
<evidence type="ECO:0000259" key="3">
    <source>
        <dbReference type="Pfam" id="PF09430"/>
    </source>
</evidence>
<dbReference type="Proteomes" id="UP001202479">
    <property type="component" value="Unassembled WGS sequence"/>
</dbReference>
<dbReference type="InterPro" id="IPR019008">
    <property type="entry name" value="Beta_sandwich_EMC7"/>
</dbReference>
<keyword evidence="2" id="KW-0472">Membrane</keyword>
<feature type="compositionally biased region" description="Polar residues" evidence="1">
    <location>
        <begin position="256"/>
        <end position="276"/>
    </location>
</feature>
<organism evidence="4 5">
    <name type="scientific">Candida oxycetoniae</name>
    <dbReference type="NCBI Taxonomy" id="497107"/>
    <lineage>
        <taxon>Eukaryota</taxon>
        <taxon>Fungi</taxon>
        <taxon>Dikarya</taxon>
        <taxon>Ascomycota</taxon>
        <taxon>Saccharomycotina</taxon>
        <taxon>Pichiomycetes</taxon>
        <taxon>Debaryomycetaceae</taxon>
        <taxon>Candida/Lodderomyces clade</taxon>
        <taxon>Candida</taxon>
    </lineage>
</organism>
<evidence type="ECO:0000313" key="4">
    <source>
        <dbReference type="EMBL" id="KAI3402674.2"/>
    </source>
</evidence>
<proteinExistence type="predicted"/>
<keyword evidence="2" id="KW-0812">Transmembrane</keyword>
<dbReference type="Pfam" id="PF09430">
    <property type="entry name" value="EMC7_beta-sandw"/>
    <property type="match status" value="1"/>
</dbReference>
<accession>A0AAI9SU23</accession>
<dbReference type="AlphaFoldDB" id="A0AAI9SU23"/>
<dbReference type="EMBL" id="JAHUZD010000142">
    <property type="protein sequence ID" value="KAI3402674.2"/>
    <property type="molecule type" value="Genomic_DNA"/>
</dbReference>
<dbReference type="RefSeq" id="XP_049178421.1">
    <property type="nucleotide sequence ID" value="XM_049326007.1"/>
</dbReference>
<sequence length="276" mass="31279">MMNGDKFLKAFTQSNKENLTRELFTMKSVVVFILYYCIAVVSAIGFKGVIEGIPEQVTIDLPKDSIRIVPNIDNYPQRFKVDLYSLNDDKKQADFKQVTAVVSKDYQFKFEDLAIGEYELVISSYDFTFVHNRYRVRVDRDTITAYQDPLGEETYNITSAIEVSKVKPLKIKFKQVKQFYPKTGQSLADMVINSPFGFIFKNTTYTVIFVVCMAIMAAPYILQYVNPELAAELNGKGLQASEEKVVRSSALEPPTIVNTGESTATKKSGSSVKRRR</sequence>
<feature type="domain" description="ER membrane protein complex subunit 7 beta-sandwich" evidence="3">
    <location>
        <begin position="94"/>
        <end position="190"/>
    </location>
</feature>
<dbReference type="GeneID" id="73382170"/>
<name>A0AAI9SU23_9ASCO</name>
<evidence type="ECO:0000256" key="1">
    <source>
        <dbReference type="SAM" id="MobiDB-lite"/>
    </source>
</evidence>
<reference evidence="4" key="1">
    <citation type="journal article" date="2022" name="DNA Res.">
        <title>Genome analysis of five recently described species of the CUG-Ser clade uncovers Candida theae as a new hybrid lineage with pathogenic potential in the Candida parapsilosis species complex.</title>
        <authorList>
            <person name="Mixao V."/>
            <person name="Del Olmo V."/>
            <person name="Hegedusova E."/>
            <person name="Saus E."/>
            <person name="Pryszcz L."/>
            <person name="Cillingova A."/>
            <person name="Nosek J."/>
            <person name="Gabaldon T."/>
        </authorList>
    </citation>
    <scope>NUCLEOTIDE SEQUENCE</scope>
    <source>
        <strain evidence="4">CBS 10844</strain>
    </source>
</reference>
<keyword evidence="2" id="KW-1133">Transmembrane helix</keyword>
<feature type="transmembrane region" description="Helical" evidence="2">
    <location>
        <begin position="24"/>
        <end position="46"/>
    </location>
</feature>
<protein>
    <recommendedName>
        <fullName evidence="3">ER membrane protein complex subunit 7 beta-sandwich domain-containing protein</fullName>
    </recommendedName>
</protein>